<dbReference type="InterPro" id="IPR027417">
    <property type="entry name" value="P-loop_NTPase"/>
</dbReference>
<dbReference type="AlphaFoldDB" id="A0A381QZS9"/>
<dbReference type="EMBL" id="UINC01001614">
    <property type="protein sequence ID" value="SUZ84955.1"/>
    <property type="molecule type" value="Genomic_DNA"/>
</dbReference>
<name>A0A381QZS9_9ZZZZ</name>
<reference evidence="1" key="1">
    <citation type="submission" date="2018-05" db="EMBL/GenBank/DDBJ databases">
        <authorList>
            <person name="Lanie J.A."/>
            <person name="Ng W.-L."/>
            <person name="Kazmierczak K.M."/>
            <person name="Andrzejewski T.M."/>
            <person name="Davidsen T.M."/>
            <person name="Wayne K.J."/>
            <person name="Tettelin H."/>
            <person name="Glass J.I."/>
            <person name="Rusch D."/>
            <person name="Podicherti R."/>
            <person name="Tsui H.-C.T."/>
            <person name="Winkler M.E."/>
        </authorList>
    </citation>
    <scope>NUCLEOTIDE SEQUENCE</scope>
</reference>
<organism evidence="1">
    <name type="scientific">marine metagenome</name>
    <dbReference type="NCBI Taxonomy" id="408172"/>
    <lineage>
        <taxon>unclassified sequences</taxon>
        <taxon>metagenomes</taxon>
        <taxon>ecological metagenomes</taxon>
    </lineage>
</organism>
<gene>
    <name evidence="1" type="ORF">METZ01_LOCUS37809</name>
</gene>
<evidence type="ECO:0000313" key="1">
    <source>
        <dbReference type="EMBL" id="SUZ84955.1"/>
    </source>
</evidence>
<protein>
    <recommendedName>
        <fullName evidence="2">Sulfotransferase domain-containing protein</fullName>
    </recommendedName>
</protein>
<proteinExistence type="predicted"/>
<sequence length="267" mass="31035">MYRLIWFQHVHKAAGSLIVNQAIANGEVLFENHKNGNPYTPEGELTPLWEFDKDLLTAFVDQCEAEGVTFVATEWGAPIYEALHSDPRVVLVTCLREPWSRLISNFNYDYYHGFTKSRTLGGFLSEELRIKQDNFLVRVFSRNYSAPEGQLDENSLSTAFSNLRLFDLVLVTERQYDLSNHLFEALGWQSKPVFSHATFGNLWLLKSLVGRLRLYTAWKYLLRRKIGISEEEKKQFMNSSHLDLILYDRLMIEEIRGFLHPLNPTSH</sequence>
<evidence type="ECO:0008006" key="2">
    <source>
        <dbReference type="Google" id="ProtNLM"/>
    </source>
</evidence>
<accession>A0A381QZS9</accession>
<dbReference type="Gene3D" id="3.40.50.300">
    <property type="entry name" value="P-loop containing nucleotide triphosphate hydrolases"/>
    <property type="match status" value="1"/>
</dbReference>